<dbReference type="InterPro" id="IPR044074">
    <property type="entry name" value="PurU_ACT"/>
</dbReference>
<evidence type="ECO:0000313" key="4">
    <source>
        <dbReference type="EMBL" id="ABR18294.1"/>
    </source>
</evidence>
<dbReference type="GO" id="GO:0008864">
    <property type="term" value="F:formyltetrahydrofolate deformylase activity"/>
    <property type="evidence" value="ECO:0007669"/>
    <property type="project" value="InterPro"/>
</dbReference>
<keyword evidence="1" id="KW-0554">One-carbon metabolism</keyword>
<dbReference type="InterPro" id="IPR002376">
    <property type="entry name" value="Formyl_transf_N"/>
</dbReference>
<dbReference type="PANTHER" id="PTHR42706:SF1">
    <property type="entry name" value="FORMYLTETRAHYDROFOLATE DEFORMYLASE 2, MITOCHONDRIAL"/>
    <property type="match status" value="1"/>
</dbReference>
<evidence type="ECO:0000256" key="1">
    <source>
        <dbReference type="ARBA" id="ARBA00022563"/>
    </source>
</evidence>
<feature type="domain" description="Formyl transferase N-terminal" evidence="3">
    <location>
        <begin position="153"/>
        <end position="330"/>
    </location>
</feature>
<dbReference type="AlphaFoldDB" id="B8LRL4"/>
<name>B8LRL4_PICSI</name>
<dbReference type="EMBL" id="EF678548">
    <property type="protein sequence ID" value="ABR18294.1"/>
    <property type="molecule type" value="mRNA"/>
</dbReference>
<sequence>MVMKKFLGNRKNERLIRHYLPAFAYAVGSSTLSNTSPPQLLRSYRSWKVVGEETDTQSTASTLFNGLHVFQCPDQTGIMAKLTECIASRGGNILSGDVFVSRQKQVFYSRNEFVYDPLQWPRAVMEEDFLDLAKMFNAPKSIVRVPEIDPKFKIAVLVSRQEHCLVDLLHGWQEGKIPVEITRVISNHNREPNTHIIRFLERHGIPYHYLPTSNENKREEEILNLVGDTDFLVLARYMQILSRKFLESYEKDIINIHHGLLPSFKGGNPFRQAFDVGVKLIGATSHFITEELDGGPIIEQMVERITHRDTLLSFANKSENLEKQCLTKAIKYYCELRILRFDDSKTIVFD</sequence>
<reference evidence="4" key="1">
    <citation type="submission" date="2007-06" db="EMBL/GenBank/DDBJ databases">
        <title>Full length cDNA sequences from Sitka Spruce (Picea sitchensis).</title>
        <authorList>
            <person name="Ralph S.G."/>
            <person name="Chun H.E."/>
            <person name="Liao N."/>
            <person name="Ali J."/>
            <person name="Reid K."/>
            <person name="Kolosova N."/>
            <person name="Cooper N."/>
            <person name="Cullis C."/>
            <person name="Jancsik S."/>
            <person name="Moore R."/>
            <person name="Mayo M."/>
            <person name="Wagner S."/>
            <person name="Holt R.A."/>
            <person name="Jones S.J.M."/>
            <person name="Marra M.A."/>
            <person name="Ritland C.E."/>
            <person name="Ritland K."/>
            <person name="Bohlmann J."/>
        </authorList>
    </citation>
    <scope>NUCLEOTIDE SEQUENCE</scope>
    <source>
        <tissue evidence="4">Bark</tissue>
    </source>
</reference>
<accession>B8LRL4</accession>
<dbReference type="InterPro" id="IPR004810">
    <property type="entry name" value="PurU"/>
</dbReference>
<dbReference type="SUPFAM" id="SSF55021">
    <property type="entry name" value="ACT-like"/>
    <property type="match status" value="1"/>
</dbReference>
<dbReference type="Gene3D" id="3.40.50.170">
    <property type="entry name" value="Formyl transferase, N-terminal domain"/>
    <property type="match status" value="1"/>
</dbReference>
<dbReference type="NCBIfam" id="NF004684">
    <property type="entry name" value="PRK06027.1"/>
    <property type="match status" value="1"/>
</dbReference>
<dbReference type="PRINTS" id="PR01575">
    <property type="entry name" value="FFH4HYDRLASE"/>
</dbReference>
<dbReference type="GO" id="GO:0006189">
    <property type="term" value="P:'de novo' IMP biosynthetic process"/>
    <property type="evidence" value="ECO:0007669"/>
    <property type="project" value="InterPro"/>
</dbReference>
<dbReference type="CDD" id="cd08648">
    <property type="entry name" value="FMT_core_Formyl-FH4-Hydrolase_C"/>
    <property type="match status" value="1"/>
</dbReference>
<dbReference type="InterPro" id="IPR036477">
    <property type="entry name" value="Formyl_transf_N_sf"/>
</dbReference>
<dbReference type="Pfam" id="PF00551">
    <property type="entry name" value="Formyl_trans_N"/>
    <property type="match status" value="1"/>
</dbReference>
<dbReference type="OMA" id="QILNIHH"/>
<dbReference type="PANTHER" id="PTHR42706">
    <property type="entry name" value="FORMYLTETRAHYDROFOLATE DEFORMYLASE"/>
    <property type="match status" value="1"/>
</dbReference>
<dbReference type="GO" id="GO:0006730">
    <property type="term" value="P:one-carbon metabolic process"/>
    <property type="evidence" value="ECO:0007669"/>
    <property type="project" value="UniProtKB-KW"/>
</dbReference>
<dbReference type="InterPro" id="IPR041729">
    <property type="entry name" value="Formyl-FH4-Hydrolase_C"/>
</dbReference>
<protein>
    <recommendedName>
        <fullName evidence="3">Formyl transferase N-terminal domain-containing protein</fullName>
    </recommendedName>
</protein>
<dbReference type="Gene3D" id="3.30.70.260">
    <property type="match status" value="1"/>
</dbReference>
<dbReference type="CDD" id="cd04875">
    <property type="entry name" value="ACT_F4HF-DF"/>
    <property type="match status" value="1"/>
</dbReference>
<evidence type="ECO:0000256" key="2">
    <source>
        <dbReference type="ARBA" id="ARBA00022801"/>
    </source>
</evidence>
<keyword evidence="2" id="KW-0378">Hydrolase</keyword>
<evidence type="ECO:0000259" key="3">
    <source>
        <dbReference type="Pfam" id="PF00551"/>
    </source>
</evidence>
<proteinExistence type="evidence at transcript level"/>
<organism evidence="4">
    <name type="scientific">Picea sitchensis</name>
    <name type="common">Sitka spruce</name>
    <name type="synonym">Pinus sitchensis</name>
    <dbReference type="NCBI Taxonomy" id="3332"/>
    <lineage>
        <taxon>Eukaryota</taxon>
        <taxon>Viridiplantae</taxon>
        <taxon>Streptophyta</taxon>
        <taxon>Embryophyta</taxon>
        <taxon>Tracheophyta</taxon>
        <taxon>Spermatophyta</taxon>
        <taxon>Pinopsida</taxon>
        <taxon>Pinidae</taxon>
        <taxon>Conifers I</taxon>
        <taxon>Pinales</taxon>
        <taxon>Pinaceae</taxon>
        <taxon>Picea</taxon>
    </lineage>
</organism>
<dbReference type="SUPFAM" id="SSF53328">
    <property type="entry name" value="Formyltransferase"/>
    <property type="match status" value="1"/>
</dbReference>
<dbReference type="InterPro" id="IPR045865">
    <property type="entry name" value="ACT-like_dom_sf"/>
</dbReference>